<accession>A0A9P7JSA8</accession>
<sequence>MGKQTRRKCQIHDSDEDVQAPPCHTQRAGTGGVLSQLRKVGNTIETPARVPNMKARNVVVPPDEPENAMAPTKKKGRAKAPRENTIVETSNPAITGLPALHVVNNGRFRLQDQPIPLGYVSSKPLLQSHQTLPEPDSMTPVVQAGINARTRGVARGVSRGAVRGDVAHSAGAPHRDGAPCCDGAPRCNDAPRCDGATHGADRGVSHSNHQSDIAHVPLSGHTISHSPQVSNQRPKSFIVAPPALPDIASSASHLFADSDDASDGVDREIDEDRIGDEDRMGDWDDEDGSMGLDKQDIGIEEEDIDVEQDIGIESNDNNYMDYANYRDEYITHASDHNHQANSGHRQARHSATPHHPGQAGEKANWNRNVDKDRCQQGTTKSARSNALTISKRAHTDSEDDDINTGRKRRNAKKKGDAANPTTLSFFPHLWGNFLNYAKANFRLYLAISVPFPTKEDAISGVCCEAITEAIVYWQDQKRQVEKGYYPKYKREMAIVTQVYNNAVTFRSWIKQVALAVVPIRYGLALVQGNTIANVKTKASDLLKRTKFLHSDCDDEGCASNFAHNALRIVCHKAFYDSRSKSLRQFPTFQKTIPPKALILVATIVTGAVSKQTAIPDSEASYESISTLYERVNKDSYHGPKLHQMLQSWAAEGLNTCGAVFGDEGGCNTSDWDVDLN</sequence>
<evidence type="ECO:0000256" key="1">
    <source>
        <dbReference type="SAM" id="MobiDB-lite"/>
    </source>
</evidence>
<feature type="region of interest" description="Disordered" evidence="1">
    <location>
        <begin position="1"/>
        <end position="30"/>
    </location>
</feature>
<comment type="caution">
    <text evidence="3">The sequence shown here is derived from an EMBL/GenBank/DDBJ whole genome shotgun (WGS) entry which is preliminary data.</text>
</comment>
<dbReference type="OrthoDB" id="2646753at2759"/>
<feature type="region of interest" description="Disordered" evidence="1">
    <location>
        <begin position="336"/>
        <end position="417"/>
    </location>
</feature>
<dbReference type="RefSeq" id="XP_041290638.1">
    <property type="nucleotide sequence ID" value="XM_041433895.1"/>
</dbReference>
<keyword evidence="4" id="KW-1185">Reference proteome</keyword>
<feature type="domain" description="DUF6532" evidence="2">
    <location>
        <begin position="437"/>
        <end position="608"/>
    </location>
</feature>
<dbReference type="InterPro" id="IPR045341">
    <property type="entry name" value="DUF6532"/>
</dbReference>
<dbReference type="Proteomes" id="UP000823399">
    <property type="component" value="Unassembled WGS sequence"/>
</dbReference>
<evidence type="ECO:0000259" key="2">
    <source>
        <dbReference type="Pfam" id="PF20149"/>
    </source>
</evidence>
<protein>
    <recommendedName>
        <fullName evidence="2">DUF6532 domain-containing protein</fullName>
    </recommendedName>
</protein>
<gene>
    <name evidence="3" type="ORF">F5147DRAFT_654648</name>
</gene>
<proteinExistence type="predicted"/>
<feature type="compositionally biased region" description="Basic and acidic residues" evidence="1">
    <location>
        <begin position="264"/>
        <end position="282"/>
    </location>
</feature>
<dbReference type="EMBL" id="JABBWM010000043">
    <property type="protein sequence ID" value="KAG2103741.1"/>
    <property type="molecule type" value="Genomic_DNA"/>
</dbReference>
<feature type="region of interest" description="Disordered" evidence="1">
    <location>
        <begin position="255"/>
        <end position="292"/>
    </location>
</feature>
<feature type="region of interest" description="Disordered" evidence="1">
    <location>
        <begin position="58"/>
        <end position="83"/>
    </location>
</feature>
<feature type="compositionally biased region" description="Polar residues" evidence="1">
    <location>
        <begin position="375"/>
        <end position="388"/>
    </location>
</feature>
<organism evidence="3 4">
    <name type="scientific">Suillus discolor</name>
    <dbReference type="NCBI Taxonomy" id="1912936"/>
    <lineage>
        <taxon>Eukaryota</taxon>
        <taxon>Fungi</taxon>
        <taxon>Dikarya</taxon>
        <taxon>Basidiomycota</taxon>
        <taxon>Agaricomycotina</taxon>
        <taxon>Agaricomycetes</taxon>
        <taxon>Agaricomycetidae</taxon>
        <taxon>Boletales</taxon>
        <taxon>Suillineae</taxon>
        <taxon>Suillaceae</taxon>
        <taxon>Suillus</taxon>
    </lineage>
</organism>
<evidence type="ECO:0000313" key="4">
    <source>
        <dbReference type="Proteomes" id="UP000823399"/>
    </source>
</evidence>
<evidence type="ECO:0000313" key="3">
    <source>
        <dbReference type="EMBL" id="KAG2103741.1"/>
    </source>
</evidence>
<reference evidence="3" key="1">
    <citation type="journal article" date="2020" name="New Phytol.">
        <title>Comparative genomics reveals dynamic genome evolution in host specialist ectomycorrhizal fungi.</title>
        <authorList>
            <person name="Lofgren L.A."/>
            <person name="Nguyen N.H."/>
            <person name="Vilgalys R."/>
            <person name="Ruytinx J."/>
            <person name="Liao H.L."/>
            <person name="Branco S."/>
            <person name="Kuo A."/>
            <person name="LaButti K."/>
            <person name="Lipzen A."/>
            <person name="Andreopoulos W."/>
            <person name="Pangilinan J."/>
            <person name="Riley R."/>
            <person name="Hundley H."/>
            <person name="Na H."/>
            <person name="Barry K."/>
            <person name="Grigoriev I.V."/>
            <person name="Stajich J.E."/>
            <person name="Kennedy P.G."/>
        </authorList>
    </citation>
    <scope>NUCLEOTIDE SEQUENCE</scope>
    <source>
        <strain evidence="3">FC423</strain>
    </source>
</reference>
<dbReference type="Pfam" id="PF20149">
    <property type="entry name" value="DUF6532"/>
    <property type="match status" value="1"/>
</dbReference>
<dbReference type="AlphaFoldDB" id="A0A9P7JSA8"/>
<dbReference type="GeneID" id="64696154"/>
<name>A0A9P7JSA8_9AGAM</name>